<sequence length="112" mass="12654">MDNLLEQANRERGNTSRQGKKLTASGKEVKRIVAQEVSEEDRTPEGWIGSSIVFPNTKKMPKQREKSKYEEVCAVVPNQIMAENEKAKRTKEMGLVFQLGIGKAVVEHKLLK</sequence>
<dbReference type="RefSeq" id="XP_045289880.1">
    <property type="nucleotide sequence ID" value="XM_045429985.1"/>
</dbReference>
<feature type="region of interest" description="Disordered" evidence="1">
    <location>
        <begin position="1"/>
        <end position="27"/>
    </location>
</feature>
<dbReference type="EMBL" id="GG663365">
    <property type="protein sequence ID" value="EEH09399.1"/>
    <property type="molecule type" value="Genomic_DNA"/>
</dbReference>
<dbReference type="GeneID" id="69035952"/>
<gene>
    <name evidence="2" type="ORF">HCBG_02936</name>
</gene>
<protein>
    <submittedName>
        <fullName evidence="2">Uncharacterized protein</fullName>
    </submittedName>
</protein>
<dbReference type="Proteomes" id="UP000001631">
    <property type="component" value="Unassembled WGS sequence"/>
</dbReference>
<dbReference type="InParanoid" id="C0NHW4"/>
<organism evidence="2 3">
    <name type="scientific">Ajellomyces capsulatus (strain G186AR / H82 / ATCC MYA-2454 / RMSCC 2432)</name>
    <name type="common">Darling's disease fungus</name>
    <name type="synonym">Histoplasma capsulatum</name>
    <dbReference type="NCBI Taxonomy" id="447093"/>
    <lineage>
        <taxon>Eukaryota</taxon>
        <taxon>Fungi</taxon>
        <taxon>Dikarya</taxon>
        <taxon>Ascomycota</taxon>
        <taxon>Pezizomycotina</taxon>
        <taxon>Eurotiomycetes</taxon>
        <taxon>Eurotiomycetidae</taxon>
        <taxon>Onygenales</taxon>
        <taxon>Ajellomycetaceae</taxon>
        <taxon>Histoplasma</taxon>
    </lineage>
</organism>
<reference evidence="2" key="1">
    <citation type="submission" date="2009-02" db="EMBL/GenBank/DDBJ databases">
        <title>The Genome Sequence of Ajellomyces capsulatus strain G186AR.</title>
        <authorList>
            <consortium name="The Broad Institute Genome Sequencing Platform"/>
            <person name="Champion M."/>
            <person name="Cuomo C."/>
            <person name="Ma L.-J."/>
            <person name="Henn M.R."/>
            <person name="Sil A."/>
            <person name="Goldman B."/>
            <person name="Young S.K."/>
            <person name="Kodira C.D."/>
            <person name="Zeng Q."/>
            <person name="Koehrsen M."/>
            <person name="Alvarado L."/>
            <person name="Berlin A."/>
            <person name="Borenstein D."/>
            <person name="Chen Z."/>
            <person name="Engels R."/>
            <person name="Freedman E."/>
            <person name="Gellesch M."/>
            <person name="Goldberg J."/>
            <person name="Griggs A."/>
            <person name="Gujja S."/>
            <person name="Heiman D."/>
            <person name="Hepburn T."/>
            <person name="Howarth C."/>
            <person name="Jen D."/>
            <person name="Larson L."/>
            <person name="Lewis B."/>
            <person name="Mehta T."/>
            <person name="Park D."/>
            <person name="Pearson M."/>
            <person name="Roberts A."/>
            <person name="Saif S."/>
            <person name="Shea T."/>
            <person name="Shenoy N."/>
            <person name="Sisk P."/>
            <person name="Stolte C."/>
            <person name="Sykes S."/>
            <person name="Walk T."/>
            <person name="White J."/>
            <person name="Yandava C."/>
            <person name="Klein B."/>
            <person name="McEwen J.G."/>
            <person name="Puccia R."/>
            <person name="Goldman G.H."/>
            <person name="Felipe M.S."/>
            <person name="Nino-Vega G."/>
            <person name="San-Blas G."/>
            <person name="Taylor J."/>
            <person name="Mendoza L."/>
            <person name="Galagan J."/>
            <person name="Nusbaum C."/>
            <person name="Birren B."/>
        </authorList>
    </citation>
    <scope>NUCLEOTIDE SEQUENCE</scope>
    <source>
        <strain evidence="2">G186AR</strain>
    </source>
</reference>
<evidence type="ECO:0000313" key="3">
    <source>
        <dbReference type="Proteomes" id="UP000001631"/>
    </source>
</evidence>
<proteinExistence type="predicted"/>
<evidence type="ECO:0000256" key="1">
    <source>
        <dbReference type="SAM" id="MobiDB-lite"/>
    </source>
</evidence>
<name>C0NHW4_AJECG</name>
<evidence type="ECO:0000313" key="2">
    <source>
        <dbReference type="EMBL" id="EEH09399.1"/>
    </source>
</evidence>
<dbReference type="AlphaFoldDB" id="C0NHW4"/>
<accession>C0NHW4</accession>
<dbReference type="HOGENOM" id="CLU_2145137_0_0_1"/>
<keyword evidence="3" id="KW-1185">Reference proteome</keyword>